<sequence>MHKFSKIELVTQQFTDTIENYLTLKMSCDGTYIHHTKKDDENFKIEVLIDPPSDVLEVFRNIAHEIKDYLDQIDYQGKFEFKFIV</sequence>
<protein>
    <submittedName>
        <fullName evidence="1">Uncharacterized protein</fullName>
    </submittedName>
</protein>
<reference evidence="1" key="1">
    <citation type="submission" date="2022-02" db="EMBL/GenBank/DDBJ databases">
        <title>Characterization of Tn125 harboring carbapenem-resistant Acinetobacter bereziniae clinical isolates.</title>
        <authorList>
            <person name="Wong N.-K."/>
            <person name="Pan Q."/>
        </authorList>
    </citation>
    <scope>NUCLEOTIDE SEQUENCE</scope>
    <source>
        <strain evidence="1">GD03393</strain>
    </source>
</reference>
<organism evidence="1 2">
    <name type="scientific">Acinetobacter bereziniae</name>
    <name type="common">Acinetobacter genomosp. 10</name>
    <dbReference type="NCBI Taxonomy" id="106648"/>
    <lineage>
        <taxon>Bacteria</taxon>
        <taxon>Pseudomonadati</taxon>
        <taxon>Pseudomonadota</taxon>
        <taxon>Gammaproteobacteria</taxon>
        <taxon>Moraxellales</taxon>
        <taxon>Moraxellaceae</taxon>
        <taxon>Acinetobacter</taxon>
    </lineage>
</organism>
<evidence type="ECO:0000313" key="2">
    <source>
        <dbReference type="Proteomes" id="UP000644140"/>
    </source>
</evidence>
<accession>A0A8I1AHI3</accession>
<dbReference type="Proteomes" id="UP000644140">
    <property type="component" value="Chromosome"/>
</dbReference>
<evidence type="ECO:0000313" key="1">
    <source>
        <dbReference type="EMBL" id="UUN99879.1"/>
    </source>
</evidence>
<dbReference type="EMBL" id="CP092085">
    <property type="protein sequence ID" value="UUN99879.1"/>
    <property type="molecule type" value="Genomic_DNA"/>
</dbReference>
<name>A0A8I1AHI3_ACIBZ</name>
<dbReference type="AlphaFoldDB" id="A0A8I1AHI3"/>
<gene>
    <name evidence="1" type="ORF">I9054_010690</name>
</gene>
<dbReference type="RefSeq" id="WP_046760750.1">
    <property type="nucleotide sequence ID" value="NZ_CP066121.1"/>
</dbReference>
<proteinExistence type="predicted"/>